<dbReference type="RefSeq" id="WP_284347999.1">
    <property type="nucleotide sequence ID" value="NZ_BRXS01000001.1"/>
</dbReference>
<evidence type="ECO:0008006" key="4">
    <source>
        <dbReference type="Google" id="ProtNLM"/>
    </source>
</evidence>
<reference evidence="2" key="1">
    <citation type="submission" date="2022-08" db="EMBL/GenBank/DDBJ databases">
        <title>Draft genome sequencing of Roseisolibacter agri AW1220.</title>
        <authorList>
            <person name="Tobiishi Y."/>
            <person name="Tonouchi A."/>
        </authorList>
    </citation>
    <scope>NUCLEOTIDE SEQUENCE</scope>
    <source>
        <strain evidence="2">AW1220</strain>
    </source>
</reference>
<dbReference type="AlphaFoldDB" id="A0AA37V8L6"/>
<sequence length="156" mass="16251">MLAAVLVPIAICGLYVVLVRLGNVRGPLTFANDSADALVRVARILTYAGLGAVASVIMRLPGTDLSGETKTRIVVFAGAGRPILAAIFAVVVYQILHHGIINVGTTATPQAFAYVQVAAFLCGFSERFATDILDRVPFGGRPEQTRGAPVGNGSLS</sequence>
<name>A0AA37V8L6_9BACT</name>
<comment type="caution">
    <text evidence="2">The sequence shown here is derived from an EMBL/GenBank/DDBJ whole genome shotgun (WGS) entry which is preliminary data.</text>
</comment>
<gene>
    <name evidence="2" type="ORF">rosag_00760</name>
</gene>
<organism evidence="2 3">
    <name type="scientific">Roseisolibacter agri</name>
    <dbReference type="NCBI Taxonomy" id="2014610"/>
    <lineage>
        <taxon>Bacteria</taxon>
        <taxon>Pseudomonadati</taxon>
        <taxon>Gemmatimonadota</taxon>
        <taxon>Gemmatimonadia</taxon>
        <taxon>Gemmatimonadales</taxon>
        <taxon>Gemmatimonadaceae</taxon>
        <taxon>Roseisolibacter</taxon>
    </lineage>
</organism>
<evidence type="ECO:0000313" key="3">
    <source>
        <dbReference type="Proteomes" id="UP001161325"/>
    </source>
</evidence>
<feature type="transmembrane region" description="Helical" evidence="1">
    <location>
        <begin position="73"/>
        <end position="96"/>
    </location>
</feature>
<accession>A0AA37V8L6</accession>
<keyword evidence="1" id="KW-0472">Membrane</keyword>
<keyword evidence="1" id="KW-1133">Transmembrane helix</keyword>
<feature type="transmembrane region" description="Helical" evidence="1">
    <location>
        <begin position="37"/>
        <end position="61"/>
    </location>
</feature>
<dbReference type="EMBL" id="BRXS01000001">
    <property type="protein sequence ID" value="GLC23563.1"/>
    <property type="molecule type" value="Genomic_DNA"/>
</dbReference>
<protein>
    <recommendedName>
        <fullName evidence="4">Tripartite ATP-independent periplasmic transporters, DctQ component</fullName>
    </recommendedName>
</protein>
<keyword evidence="1" id="KW-0812">Transmembrane</keyword>
<proteinExistence type="predicted"/>
<evidence type="ECO:0000313" key="2">
    <source>
        <dbReference type="EMBL" id="GLC23563.1"/>
    </source>
</evidence>
<keyword evidence="3" id="KW-1185">Reference proteome</keyword>
<dbReference type="Proteomes" id="UP001161325">
    <property type="component" value="Unassembled WGS sequence"/>
</dbReference>
<evidence type="ECO:0000256" key="1">
    <source>
        <dbReference type="SAM" id="Phobius"/>
    </source>
</evidence>